<gene>
    <name evidence="8 10" type="primary">rpsT</name>
    <name evidence="10" type="ORF">Pan44_44590</name>
</gene>
<proteinExistence type="inferred from homology"/>
<evidence type="ECO:0000256" key="4">
    <source>
        <dbReference type="ARBA" id="ARBA00022884"/>
    </source>
</evidence>
<evidence type="ECO:0000256" key="1">
    <source>
        <dbReference type="ARBA" id="ARBA00003134"/>
    </source>
</evidence>
<evidence type="ECO:0000256" key="5">
    <source>
        <dbReference type="ARBA" id="ARBA00022980"/>
    </source>
</evidence>
<dbReference type="Proteomes" id="UP000315700">
    <property type="component" value="Chromosome"/>
</dbReference>
<evidence type="ECO:0000256" key="9">
    <source>
        <dbReference type="SAM" id="MobiDB-lite"/>
    </source>
</evidence>
<sequence>MPNTASAKKEQRKSAKRRLLNRSQRSALRTAVKKARTAVESGAADAEAALKVATKKLDQAAAKHLIHKNTAARTKSRLSKLTKKKTAAAPAS</sequence>
<dbReference type="Pfam" id="PF01649">
    <property type="entry name" value="Ribosomal_S20p"/>
    <property type="match status" value="1"/>
</dbReference>
<dbReference type="SUPFAM" id="SSF46992">
    <property type="entry name" value="Ribosomal protein S20"/>
    <property type="match status" value="1"/>
</dbReference>
<feature type="compositionally biased region" description="Basic residues" evidence="9">
    <location>
        <begin position="74"/>
        <end position="86"/>
    </location>
</feature>
<evidence type="ECO:0000256" key="8">
    <source>
        <dbReference type="HAMAP-Rule" id="MF_00500"/>
    </source>
</evidence>
<dbReference type="GO" id="GO:0015935">
    <property type="term" value="C:small ribosomal subunit"/>
    <property type="evidence" value="ECO:0007669"/>
    <property type="project" value="TreeGrafter"/>
</dbReference>
<name>A0A517SJV7_9PLAN</name>
<dbReference type="EMBL" id="CP036271">
    <property type="protein sequence ID" value="QDT56405.1"/>
    <property type="molecule type" value="Genomic_DNA"/>
</dbReference>
<dbReference type="HAMAP" id="MF_00500">
    <property type="entry name" value="Ribosomal_bS20"/>
    <property type="match status" value="1"/>
</dbReference>
<organism evidence="10 11">
    <name type="scientific">Caulifigura coniformis</name>
    <dbReference type="NCBI Taxonomy" id="2527983"/>
    <lineage>
        <taxon>Bacteria</taxon>
        <taxon>Pseudomonadati</taxon>
        <taxon>Planctomycetota</taxon>
        <taxon>Planctomycetia</taxon>
        <taxon>Planctomycetales</taxon>
        <taxon>Planctomycetaceae</taxon>
        <taxon>Caulifigura</taxon>
    </lineage>
</organism>
<dbReference type="InterPro" id="IPR002583">
    <property type="entry name" value="Ribosomal_bS20"/>
</dbReference>
<evidence type="ECO:0000313" key="10">
    <source>
        <dbReference type="EMBL" id="QDT56405.1"/>
    </source>
</evidence>
<protein>
    <recommendedName>
        <fullName evidence="7 8">Small ribosomal subunit protein bS20</fullName>
    </recommendedName>
</protein>
<evidence type="ECO:0000256" key="7">
    <source>
        <dbReference type="ARBA" id="ARBA00035136"/>
    </source>
</evidence>
<comment type="similarity">
    <text evidence="2 8">Belongs to the bacterial ribosomal protein bS20 family.</text>
</comment>
<dbReference type="InterPro" id="IPR036510">
    <property type="entry name" value="Ribosomal_bS20_sf"/>
</dbReference>
<comment type="function">
    <text evidence="1 8">Binds directly to 16S ribosomal RNA.</text>
</comment>
<evidence type="ECO:0000256" key="6">
    <source>
        <dbReference type="ARBA" id="ARBA00023274"/>
    </source>
</evidence>
<accession>A0A517SJV7</accession>
<dbReference type="OrthoDB" id="289707at2"/>
<dbReference type="InParanoid" id="A0A517SJV7"/>
<keyword evidence="3 8" id="KW-0699">rRNA-binding</keyword>
<dbReference type="RefSeq" id="WP_145033862.1">
    <property type="nucleotide sequence ID" value="NZ_CP036271.1"/>
</dbReference>
<reference evidence="10 11" key="1">
    <citation type="submission" date="2019-02" db="EMBL/GenBank/DDBJ databases">
        <title>Deep-cultivation of Planctomycetes and their phenomic and genomic characterization uncovers novel biology.</title>
        <authorList>
            <person name="Wiegand S."/>
            <person name="Jogler M."/>
            <person name="Boedeker C."/>
            <person name="Pinto D."/>
            <person name="Vollmers J."/>
            <person name="Rivas-Marin E."/>
            <person name="Kohn T."/>
            <person name="Peeters S.H."/>
            <person name="Heuer A."/>
            <person name="Rast P."/>
            <person name="Oberbeckmann S."/>
            <person name="Bunk B."/>
            <person name="Jeske O."/>
            <person name="Meyerdierks A."/>
            <person name="Storesund J.E."/>
            <person name="Kallscheuer N."/>
            <person name="Luecker S."/>
            <person name="Lage O.M."/>
            <person name="Pohl T."/>
            <person name="Merkel B.J."/>
            <person name="Hornburger P."/>
            <person name="Mueller R.-W."/>
            <person name="Bruemmer F."/>
            <person name="Labrenz M."/>
            <person name="Spormann A.M."/>
            <person name="Op den Camp H."/>
            <person name="Overmann J."/>
            <person name="Amann R."/>
            <person name="Jetten M.S.M."/>
            <person name="Mascher T."/>
            <person name="Medema M.H."/>
            <person name="Devos D.P."/>
            <person name="Kaster A.-K."/>
            <person name="Ovreas L."/>
            <person name="Rohde M."/>
            <person name="Galperin M.Y."/>
            <person name="Jogler C."/>
        </authorList>
    </citation>
    <scope>NUCLEOTIDE SEQUENCE [LARGE SCALE GENOMIC DNA]</scope>
    <source>
        <strain evidence="10 11">Pan44</strain>
    </source>
</reference>
<evidence type="ECO:0000313" key="11">
    <source>
        <dbReference type="Proteomes" id="UP000315700"/>
    </source>
</evidence>
<dbReference type="PANTHER" id="PTHR33398">
    <property type="entry name" value="30S RIBOSOMAL PROTEIN S20"/>
    <property type="match status" value="1"/>
</dbReference>
<evidence type="ECO:0000256" key="2">
    <source>
        <dbReference type="ARBA" id="ARBA00007634"/>
    </source>
</evidence>
<feature type="region of interest" description="Disordered" evidence="9">
    <location>
        <begin position="68"/>
        <end position="92"/>
    </location>
</feature>
<keyword evidence="5 8" id="KW-0689">Ribosomal protein</keyword>
<dbReference type="GO" id="GO:0005829">
    <property type="term" value="C:cytosol"/>
    <property type="evidence" value="ECO:0007669"/>
    <property type="project" value="TreeGrafter"/>
</dbReference>
<dbReference type="PANTHER" id="PTHR33398:SF1">
    <property type="entry name" value="SMALL RIBOSOMAL SUBUNIT PROTEIN BS20C"/>
    <property type="match status" value="1"/>
</dbReference>
<keyword evidence="4 8" id="KW-0694">RNA-binding</keyword>
<dbReference type="Gene3D" id="1.20.58.110">
    <property type="entry name" value="Ribosomal protein S20"/>
    <property type="match status" value="1"/>
</dbReference>
<dbReference type="KEGG" id="ccos:Pan44_44590"/>
<keyword evidence="11" id="KW-1185">Reference proteome</keyword>
<evidence type="ECO:0000256" key="3">
    <source>
        <dbReference type="ARBA" id="ARBA00022730"/>
    </source>
</evidence>
<dbReference type="GO" id="GO:0070181">
    <property type="term" value="F:small ribosomal subunit rRNA binding"/>
    <property type="evidence" value="ECO:0007669"/>
    <property type="project" value="TreeGrafter"/>
</dbReference>
<feature type="region of interest" description="Disordered" evidence="9">
    <location>
        <begin position="1"/>
        <end position="33"/>
    </location>
</feature>
<dbReference type="GO" id="GO:0006412">
    <property type="term" value="P:translation"/>
    <property type="evidence" value="ECO:0007669"/>
    <property type="project" value="UniProtKB-UniRule"/>
</dbReference>
<dbReference type="FunCoup" id="A0A517SJV7">
    <property type="interactions" value="492"/>
</dbReference>
<dbReference type="AlphaFoldDB" id="A0A517SJV7"/>
<dbReference type="GO" id="GO:0003735">
    <property type="term" value="F:structural constituent of ribosome"/>
    <property type="evidence" value="ECO:0007669"/>
    <property type="project" value="InterPro"/>
</dbReference>
<dbReference type="NCBIfam" id="TIGR00029">
    <property type="entry name" value="S20"/>
    <property type="match status" value="1"/>
</dbReference>
<keyword evidence="6 8" id="KW-0687">Ribonucleoprotein</keyword>